<sequence>MKINKLLTKFTVATLASGLLLSAPLASSAPTYAASKKVKKTSNKKKTTLRQYAKNTMAKYHLRGSMIVVKDGKAQQVSYGYGYYRRRIGAGSSKLVYPLGSLQKSITATMITQLIYKGKFSQNTKISRWYPNLKNASRISVGNLMTHTSGITVIGTEVNNGINFSENGALNWIINKINSQSEQRPGKFNYNNANYILLAGIIRKTTGKSYASNLKSRIIKPLNLKQTYMYNQIPKGKTDAISYTYRYGRNYQDPQYAPQGLTTQLLGAGDVFSSPKDYYKILVGMQNGKILTKKQFKYMTHLKAKAKDTTYSGGLYMRRGGKLEMAYGNFGDTHFANWIQLTSDNQNGIVMFLNQTQDKNKNKDAGYRILKKIKSNTFVNR</sequence>
<dbReference type="EMBL" id="AZGN01000052">
    <property type="protein sequence ID" value="KRM31794.1"/>
    <property type="molecule type" value="Genomic_DNA"/>
</dbReference>
<dbReference type="PANTHER" id="PTHR46825:SF9">
    <property type="entry name" value="BETA-LACTAMASE-RELATED DOMAIN-CONTAINING PROTEIN"/>
    <property type="match status" value="1"/>
</dbReference>
<proteinExistence type="predicted"/>
<dbReference type="Pfam" id="PF00144">
    <property type="entry name" value="Beta-lactamase"/>
    <property type="match status" value="1"/>
</dbReference>
<protein>
    <submittedName>
        <fullName evidence="3">Penicillin-binding protein</fullName>
    </submittedName>
</protein>
<dbReference type="Gene3D" id="3.40.710.10">
    <property type="entry name" value="DD-peptidase/beta-lactamase superfamily"/>
    <property type="match status" value="1"/>
</dbReference>
<evidence type="ECO:0000259" key="2">
    <source>
        <dbReference type="Pfam" id="PF00144"/>
    </source>
</evidence>
<accession>A0ABR5PN47</accession>
<gene>
    <name evidence="3" type="ORF">FC44_GL000498</name>
</gene>
<dbReference type="Proteomes" id="UP000051735">
    <property type="component" value="Unassembled WGS sequence"/>
</dbReference>
<keyword evidence="1" id="KW-0732">Signal</keyword>
<dbReference type="SUPFAM" id="SSF56601">
    <property type="entry name" value="beta-lactamase/transpeptidase-like"/>
    <property type="match status" value="1"/>
</dbReference>
<keyword evidence="4" id="KW-1185">Reference proteome</keyword>
<comment type="caution">
    <text evidence="3">The sequence shown here is derived from an EMBL/GenBank/DDBJ whole genome shotgun (WGS) entry which is preliminary data.</text>
</comment>
<evidence type="ECO:0000256" key="1">
    <source>
        <dbReference type="SAM" id="SignalP"/>
    </source>
</evidence>
<dbReference type="PANTHER" id="PTHR46825">
    <property type="entry name" value="D-ALANYL-D-ALANINE-CARBOXYPEPTIDASE/ENDOPEPTIDASE AMPH"/>
    <property type="match status" value="1"/>
</dbReference>
<feature type="domain" description="Beta-lactamase-related" evidence="2">
    <location>
        <begin position="49"/>
        <end position="368"/>
    </location>
</feature>
<dbReference type="InterPro" id="IPR012338">
    <property type="entry name" value="Beta-lactam/transpept-like"/>
</dbReference>
<evidence type="ECO:0000313" key="4">
    <source>
        <dbReference type="Proteomes" id="UP000051735"/>
    </source>
</evidence>
<dbReference type="InterPro" id="IPR001466">
    <property type="entry name" value="Beta-lactam-related"/>
</dbReference>
<feature type="signal peptide" evidence="1">
    <location>
        <begin position="1"/>
        <end position="28"/>
    </location>
</feature>
<feature type="chain" id="PRO_5045910586" evidence="1">
    <location>
        <begin position="29"/>
        <end position="381"/>
    </location>
</feature>
<evidence type="ECO:0000313" key="3">
    <source>
        <dbReference type="EMBL" id="KRM31794.1"/>
    </source>
</evidence>
<reference evidence="3 4" key="1">
    <citation type="journal article" date="2015" name="Genome Announc.">
        <title>Expanding the biotechnology potential of lactobacilli through comparative genomics of 213 strains and associated genera.</title>
        <authorList>
            <person name="Sun Z."/>
            <person name="Harris H.M."/>
            <person name="McCann A."/>
            <person name="Guo C."/>
            <person name="Argimon S."/>
            <person name="Zhang W."/>
            <person name="Yang X."/>
            <person name="Jeffery I.B."/>
            <person name="Cooney J.C."/>
            <person name="Kagawa T.F."/>
            <person name="Liu W."/>
            <person name="Song Y."/>
            <person name="Salvetti E."/>
            <person name="Wrobel A."/>
            <person name="Rasinkangas P."/>
            <person name="Parkhill J."/>
            <person name="Rea M.C."/>
            <person name="O'Sullivan O."/>
            <person name="Ritari J."/>
            <person name="Douillard F.P."/>
            <person name="Paul Ross R."/>
            <person name="Yang R."/>
            <person name="Briner A.E."/>
            <person name="Felis G.E."/>
            <person name="de Vos W.M."/>
            <person name="Barrangou R."/>
            <person name="Klaenhammer T.R."/>
            <person name="Caufield P.W."/>
            <person name="Cui Y."/>
            <person name="Zhang H."/>
            <person name="O'Toole P.W."/>
        </authorList>
    </citation>
    <scope>NUCLEOTIDE SEQUENCE [LARGE SCALE GENOMIC DNA]</scope>
    <source>
        <strain evidence="3 4">DSM 6629</strain>
    </source>
</reference>
<dbReference type="InterPro" id="IPR050491">
    <property type="entry name" value="AmpC-like"/>
</dbReference>
<name>A0ABR5PN47_9LACO</name>
<organism evidence="3 4">
    <name type="scientific">Lactobacillus intestinalis DSM 6629</name>
    <dbReference type="NCBI Taxonomy" id="1423761"/>
    <lineage>
        <taxon>Bacteria</taxon>
        <taxon>Bacillati</taxon>
        <taxon>Bacillota</taxon>
        <taxon>Bacilli</taxon>
        <taxon>Lactobacillales</taxon>
        <taxon>Lactobacillaceae</taxon>
        <taxon>Lactobacillus</taxon>
    </lineage>
</organism>